<dbReference type="GO" id="GO:0010468">
    <property type="term" value="P:regulation of gene expression"/>
    <property type="evidence" value="ECO:0007669"/>
    <property type="project" value="TreeGrafter"/>
</dbReference>
<evidence type="ECO:0000259" key="1">
    <source>
        <dbReference type="Pfam" id="PF02373"/>
    </source>
</evidence>
<dbReference type="STRING" id="35608.A0A2U1QMR7"/>
<dbReference type="PANTHER" id="PTHR10694:SF140">
    <property type="entry name" value="OS05G0302300 PROTEIN"/>
    <property type="match status" value="1"/>
</dbReference>
<evidence type="ECO:0000313" key="3">
    <source>
        <dbReference type="Proteomes" id="UP000245207"/>
    </source>
</evidence>
<dbReference type="GO" id="GO:0000785">
    <property type="term" value="C:chromatin"/>
    <property type="evidence" value="ECO:0007669"/>
    <property type="project" value="TreeGrafter"/>
</dbReference>
<gene>
    <name evidence="2" type="ORF">CTI12_AA009960</name>
</gene>
<reference evidence="2 3" key="1">
    <citation type="journal article" date="2018" name="Mol. Plant">
        <title>The genome of Artemisia annua provides insight into the evolution of Asteraceae family and artemisinin biosynthesis.</title>
        <authorList>
            <person name="Shen Q."/>
            <person name="Zhang L."/>
            <person name="Liao Z."/>
            <person name="Wang S."/>
            <person name="Yan T."/>
            <person name="Shi P."/>
            <person name="Liu M."/>
            <person name="Fu X."/>
            <person name="Pan Q."/>
            <person name="Wang Y."/>
            <person name="Lv Z."/>
            <person name="Lu X."/>
            <person name="Zhang F."/>
            <person name="Jiang W."/>
            <person name="Ma Y."/>
            <person name="Chen M."/>
            <person name="Hao X."/>
            <person name="Li L."/>
            <person name="Tang Y."/>
            <person name="Lv G."/>
            <person name="Zhou Y."/>
            <person name="Sun X."/>
            <person name="Brodelius P.E."/>
            <person name="Rose J.K.C."/>
            <person name="Tang K."/>
        </authorList>
    </citation>
    <scope>NUCLEOTIDE SEQUENCE [LARGE SCALE GENOMIC DNA]</scope>
    <source>
        <strain evidence="3">cv. Huhao1</strain>
        <tissue evidence="2">Leaf</tissue>
    </source>
</reference>
<name>A0A2U1QMR7_ARTAN</name>
<dbReference type="EMBL" id="PKPP01000025">
    <property type="protein sequence ID" value="PWA99299.1"/>
    <property type="molecule type" value="Genomic_DNA"/>
</dbReference>
<organism evidence="2 3">
    <name type="scientific">Artemisia annua</name>
    <name type="common">Sweet wormwood</name>
    <dbReference type="NCBI Taxonomy" id="35608"/>
    <lineage>
        <taxon>Eukaryota</taxon>
        <taxon>Viridiplantae</taxon>
        <taxon>Streptophyta</taxon>
        <taxon>Embryophyta</taxon>
        <taxon>Tracheophyta</taxon>
        <taxon>Spermatophyta</taxon>
        <taxon>Magnoliopsida</taxon>
        <taxon>eudicotyledons</taxon>
        <taxon>Gunneridae</taxon>
        <taxon>Pentapetalae</taxon>
        <taxon>asterids</taxon>
        <taxon>campanulids</taxon>
        <taxon>Asterales</taxon>
        <taxon>Asteraceae</taxon>
        <taxon>Asteroideae</taxon>
        <taxon>Anthemideae</taxon>
        <taxon>Artemisiinae</taxon>
        <taxon>Artemisia</taxon>
    </lineage>
</organism>
<evidence type="ECO:0000313" key="2">
    <source>
        <dbReference type="EMBL" id="PWA99299.1"/>
    </source>
</evidence>
<protein>
    <submittedName>
        <fullName evidence="2">Armadillo-like helical</fullName>
    </submittedName>
</protein>
<dbReference type="OrthoDB" id="1678912at2759"/>
<dbReference type="Proteomes" id="UP000245207">
    <property type="component" value="Unassembled WGS sequence"/>
</dbReference>
<dbReference type="Gene3D" id="2.60.120.650">
    <property type="entry name" value="Cupin"/>
    <property type="match status" value="1"/>
</dbReference>
<comment type="caution">
    <text evidence="2">The sequence shown here is derived from an EMBL/GenBank/DDBJ whole genome shotgun (WGS) entry which is preliminary data.</text>
</comment>
<dbReference type="GO" id="GO:0034647">
    <property type="term" value="F:histone H3K4me/H3K4me2/H3K4me3 demethylase activity"/>
    <property type="evidence" value="ECO:0007669"/>
    <property type="project" value="TreeGrafter"/>
</dbReference>
<dbReference type="AlphaFoldDB" id="A0A2U1QMR7"/>
<feature type="domain" description="JmjC" evidence="1">
    <location>
        <begin position="22"/>
        <end position="49"/>
    </location>
</feature>
<dbReference type="GO" id="GO:0005634">
    <property type="term" value="C:nucleus"/>
    <property type="evidence" value="ECO:0007669"/>
    <property type="project" value="TreeGrafter"/>
</dbReference>
<dbReference type="PANTHER" id="PTHR10694">
    <property type="entry name" value="LYSINE-SPECIFIC DEMETHYLASE"/>
    <property type="match status" value="1"/>
</dbReference>
<sequence length="238" mass="27172">MAYNSLFVKHDRLQKMSMDLHRQNPGEFILTLPRAYHSGFNCGFYCVEASLELYREQAHSSSISRLYWRIMLKMVLAIPVILSHYLNQPVRFHREAAATALSDSVGPDTVLEEIVDALCLHVSDDSPMVSRTFAEMMFKHGMLGSLMVKARNPWKQKVKPGFRTGRIWLILMAIIMIQVGRLRSYVCLEVELLMLTKEDQLLIMTNRTQSSKRAGCDHFGPLKEIVSGQSVPSLLRLT</sequence>
<accession>A0A2U1QMR7</accession>
<proteinExistence type="predicted"/>
<keyword evidence="3" id="KW-1185">Reference proteome</keyword>
<dbReference type="InterPro" id="IPR003347">
    <property type="entry name" value="JmjC_dom"/>
</dbReference>
<dbReference type="Pfam" id="PF02373">
    <property type="entry name" value="JmjC"/>
    <property type="match status" value="1"/>
</dbReference>